<dbReference type="CDD" id="cd14817">
    <property type="entry name" value="D-Ala-D-Ala_dipeptidase_VanX"/>
    <property type="match status" value="1"/>
</dbReference>
<keyword evidence="8 10" id="KW-0961">Cell wall biogenesis/degradation</keyword>
<keyword evidence="13" id="KW-1185">Reference proteome</keyword>
<dbReference type="GO" id="GO:0160237">
    <property type="term" value="F:D-Ala-D-Ala dipeptidase activity"/>
    <property type="evidence" value="ECO:0007669"/>
    <property type="project" value="UniProtKB-EC"/>
</dbReference>
<proteinExistence type="inferred from homology"/>
<organism evidence="12 13">
    <name type="scientific">Succiniclasticum ruminis DSM 9236</name>
    <dbReference type="NCBI Taxonomy" id="1123323"/>
    <lineage>
        <taxon>Bacteria</taxon>
        <taxon>Bacillati</taxon>
        <taxon>Bacillota</taxon>
        <taxon>Negativicutes</taxon>
        <taxon>Acidaminococcales</taxon>
        <taxon>Acidaminococcaceae</taxon>
        <taxon>Succiniclasticum</taxon>
    </lineage>
</organism>
<name>A0A1I2A2P1_9FIRM</name>
<keyword evidence="11" id="KW-0732">Signal</keyword>
<feature type="binding site" evidence="9">
    <location>
        <position position="148"/>
    </location>
    <ligand>
        <name>Zn(2+)</name>
        <dbReference type="ChEBI" id="CHEBI:29105"/>
        <note>catalytic</note>
    </ligand>
</feature>
<keyword evidence="3 9" id="KW-0479">Metal-binding</keyword>
<feature type="chain" id="PRO_5011589202" description="D-alanyl-D-alanine dipeptidase" evidence="11">
    <location>
        <begin position="25"/>
        <end position="253"/>
    </location>
</feature>
<comment type="similarity">
    <text evidence="9 10">Belongs to the peptidase M15D family.</text>
</comment>
<dbReference type="GO" id="GO:0008270">
    <property type="term" value="F:zinc ion binding"/>
    <property type="evidence" value="ECO:0007669"/>
    <property type="project" value="UniProtKB-UniRule"/>
</dbReference>
<evidence type="ECO:0000256" key="10">
    <source>
        <dbReference type="PIRNR" id="PIRNR026671"/>
    </source>
</evidence>
<dbReference type="InterPro" id="IPR009045">
    <property type="entry name" value="Zn_M74/Hedgehog-like"/>
</dbReference>
<evidence type="ECO:0000256" key="8">
    <source>
        <dbReference type="ARBA" id="ARBA00023316"/>
    </source>
</evidence>
<dbReference type="Gene3D" id="3.30.1380.10">
    <property type="match status" value="1"/>
</dbReference>
<sequence>MKKLLMILMLCAAVLGFCPQEARAQDGVRLSDDASDFVVLTDVVPDAILEIRYFSTYNFVGDRIDGYHQPTALLTKEAALALKAVSDDVIKKGYRLKIFDAYRPQMAVSHFARWAKDFKDTRMKPYFYPELTKDVLFPLGYIAEHSGHSRGSTVDLTLFDMTLEKEVDMGGTFDYFGQLSHPDYKKITKKQYKNRMILREAMLAHGFKPLVEEWWHFTLKDEPYPDTYFTFPVSEASVKRETKPAVQELKPAA</sequence>
<feature type="site" description="Transition state stabilizer" evidence="9">
    <location>
        <position position="103"/>
    </location>
</feature>
<evidence type="ECO:0000256" key="2">
    <source>
        <dbReference type="ARBA" id="ARBA00022670"/>
    </source>
</evidence>
<dbReference type="InterPro" id="IPR000755">
    <property type="entry name" value="A_A_dipeptidase"/>
</dbReference>
<evidence type="ECO:0000256" key="3">
    <source>
        <dbReference type="ARBA" id="ARBA00022723"/>
    </source>
</evidence>
<feature type="binding site" evidence="9">
    <location>
        <position position="155"/>
    </location>
    <ligand>
        <name>Zn(2+)</name>
        <dbReference type="ChEBI" id="CHEBI:29105"/>
        <note>catalytic</note>
    </ligand>
</feature>
<comment type="catalytic activity">
    <reaction evidence="1 9 10">
        <text>D-alanyl-D-alanine + H2O = 2 D-alanine</text>
        <dbReference type="Rhea" id="RHEA:20661"/>
        <dbReference type="ChEBI" id="CHEBI:15377"/>
        <dbReference type="ChEBI" id="CHEBI:57416"/>
        <dbReference type="ChEBI" id="CHEBI:57822"/>
        <dbReference type="EC" id="3.4.13.22"/>
    </reaction>
</comment>
<dbReference type="HAMAP" id="MF_01924">
    <property type="entry name" value="A_A_dipeptidase"/>
    <property type="match status" value="1"/>
</dbReference>
<evidence type="ECO:0000256" key="4">
    <source>
        <dbReference type="ARBA" id="ARBA00022801"/>
    </source>
</evidence>
<evidence type="ECO:0000256" key="11">
    <source>
        <dbReference type="SAM" id="SignalP"/>
    </source>
</evidence>
<keyword evidence="7 9" id="KW-0482">Metalloprotease</keyword>
<keyword evidence="5 9" id="KW-0862">Zinc</keyword>
<evidence type="ECO:0000256" key="1">
    <source>
        <dbReference type="ARBA" id="ARBA00001362"/>
    </source>
</evidence>
<evidence type="ECO:0000256" key="5">
    <source>
        <dbReference type="ARBA" id="ARBA00022833"/>
    </source>
</evidence>
<evidence type="ECO:0000313" key="12">
    <source>
        <dbReference type="EMBL" id="SFE38201.1"/>
    </source>
</evidence>
<evidence type="ECO:0000256" key="9">
    <source>
        <dbReference type="HAMAP-Rule" id="MF_01924"/>
    </source>
</evidence>
<keyword evidence="6 9" id="KW-0224">Dipeptidase</keyword>
<dbReference type="EMBL" id="FONL01000005">
    <property type="protein sequence ID" value="SFE38201.1"/>
    <property type="molecule type" value="Genomic_DNA"/>
</dbReference>
<accession>A0A1I2A2P1</accession>
<dbReference type="PIRSF" id="PIRSF026671">
    <property type="entry name" value="AA_dipeptidase"/>
    <property type="match status" value="1"/>
</dbReference>
<dbReference type="STRING" id="1123323.SAMN05216245_10524"/>
<feature type="active site" description="Proton donor/acceptor" evidence="9">
    <location>
        <position position="213"/>
    </location>
</feature>
<reference evidence="12 13" key="1">
    <citation type="submission" date="2016-10" db="EMBL/GenBank/DDBJ databases">
        <authorList>
            <person name="de Groot N.N."/>
        </authorList>
    </citation>
    <scope>NUCLEOTIDE SEQUENCE [LARGE SCALE GENOMIC DNA]</scope>
    <source>
        <strain evidence="12 13">DSM 9236</strain>
    </source>
</reference>
<evidence type="ECO:0000256" key="7">
    <source>
        <dbReference type="ARBA" id="ARBA00023049"/>
    </source>
</evidence>
<protein>
    <recommendedName>
        <fullName evidence="9 10">D-alanyl-D-alanine dipeptidase</fullName>
        <shortName evidence="9 10">D-Ala-D-Ala dipeptidase</shortName>
        <ecNumber evidence="9 10">3.4.13.22</ecNumber>
    </recommendedName>
</protein>
<dbReference type="PANTHER" id="PTHR43126:SF1">
    <property type="entry name" value="D-ALANYL-D-ALANINE DIPEPTIDASE"/>
    <property type="match status" value="1"/>
</dbReference>
<keyword evidence="4 9" id="KW-0378">Hydrolase</keyword>
<dbReference type="SUPFAM" id="SSF55166">
    <property type="entry name" value="Hedgehog/DD-peptidase"/>
    <property type="match status" value="1"/>
</dbReference>
<dbReference type="RefSeq" id="WP_093913213.1">
    <property type="nucleotide sequence ID" value="NZ_FONL01000005.1"/>
</dbReference>
<keyword evidence="2 9" id="KW-0645">Protease</keyword>
<dbReference type="Proteomes" id="UP000198896">
    <property type="component" value="Unassembled WGS sequence"/>
</dbReference>
<evidence type="ECO:0000313" key="13">
    <source>
        <dbReference type="Proteomes" id="UP000198896"/>
    </source>
</evidence>
<dbReference type="GO" id="GO:0008237">
    <property type="term" value="F:metallopeptidase activity"/>
    <property type="evidence" value="ECO:0007669"/>
    <property type="project" value="UniProtKB-KW"/>
</dbReference>
<evidence type="ECO:0000256" key="6">
    <source>
        <dbReference type="ARBA" id="ARBA00022997"/>
    </source>
</evidence>
<dbReference type="EC" id="3.4.13.22" evidence="9 10"/>
<dbReference type="OrthoDB" id="9801430at2"/>
<gene>
    <name evidence="12" type="ORF">SAMN05216245_10524</name>
</gene>
<feature type="signal peptide" evidence="11">
    <location>
        <begin position="1"/>
        <end position="24"/>
    </location>
</feature>
<dbReference type="PANTHER" id="PTHR43126">
    <property type="entry name" value="D-ALANYL-D-ALANINE DIPEPTIDASE"/>
    <property type="match status" value="1"/>
</dbReference>
<dbReference type="GO" id="GO:0006508">
    <property type="term" value="P:proteolysis"/>
    <property type="evidence" value="ECO:0007669"/>
    <property type="project" value="UniProtKB-KW"/>
</dbReference>
<dbReference type="GO" id="GO:0071555">
    <property type="term" value="P:cell wall organization"/>
    <property type="evidence" value="ECO:0007669"/>
    <property type="project" value="UniProtKB-KW"/>
</dbReference>
<comment type="function">
    <text evidence="9 10">Catalyzes hydrolysis of the D-alanyl-D-alanine dipeptide.</text>
</comment>
<comment type="cofactor">
    <cofactor evidence="9">
        <name>Zn(2+)</name>
        <dbReference type="ChEBI" id="CHEBI:29105"/>
    </cofactor>
    <text evidence="9">Binds 1 zinc ion per subunit.</text>
</comment>
<feature type="binding site" evidence="9">
    <location>
        <position position="216"/>
    </location>
    <ligand>
        <name>Zn(2+)</name>
        <dbReference type="ChEBI" id="CHEBI:29105"/>
        <note>catalytic</note>
    </ligand>
</feature>
<dbReference type="AlphaFoldDB" id="A0A1I2A2P1"/>
<dbReference type="Pfam" id="PF01427">
    <property type="entry name" value="Peptidase_M15"/>
    <property type="match status" value="1"/>
</dbReference>